<dbReference type="RefSeq" id="WP_015755437.1">
    <property type="nucleotide sequence ID" value="NC_013222.1"/>
</dbReference>
<gene>
    <name evidence="1" type="ordered locus">RB2501_01196</name>
</gene>
<evidence type="ECO:0000313" key="1">
    <source>
        <dbReference type="EMBL" id="EAR14649.1"/>
    </source>
</evidence>
<sequence length="122" mass="13616">MKIRIKGNSVRYRLTRAEVEVFCNTGYVEEETVFPSGVFRYILRAEEGVAEPTADFTRGTITVTLPASAREGWLEDTRVGYSNSADWNDPGALSILVEKDFACLDNTVEDQSDNFPNPNAEC</sequence>
<dbReference type="Pfam" id="PF22668">
    <property type="entry name" value="DUF7009"/>
    <property type="match status" value="1"/>
</dbReference>
<accession>A4CP32</accession>
<name>A4CP32_ROBBH</name>
<dbReference type="HOGENOM" id="CLU_162613_0_0_10"/>
<evidence type="ECO:0000313" key="2">
    <source>
        <dbReference type="Proteomes" id="UP000009049"/>
    </source>
</evidence>
<dbReference type="Proteomes" id="UP000009049">
    <property type="component" value="Chromosome"/>
</dbReference>
<dbReference type="eggNOG" id="ENOG503316Y">
    <property type="taxonomic scope" value="Bacteria"/>
</dbReference>
<dbReference type="EMBL" id="CP001712">
    <property type="protein sequence ID" value="EAR14649.1"/>
    <property type="molecule type" value="Genomic_DNA"/>
</dbReference>
<dbReference type="STRING" id="313596.RB2501_01196"/>
<dbReference type="InterPro" id="IPR053825">
    <property type="entry name" value="DUF7009"/>
</dbReference>
<dbReference type="AlphaFoldDB" id="A4CP32"/>
<protein>
    <submittedName>
        <fullName evidence="1">Uncharacterized protein</fullName>
    </submittedName>
</protein>
<keyword evidence="2" id="KW-1185">Reference proteome</keyword>
<dbReference type="KEGG" id="rbi:RB2501_01196"/>
<reference evidence="1 2" key="1">
    <citation type="journal article" date="2009" name="J. Bacteriol.">
        <title>Complete genome sequence of Robiginitalea biformata HTCC2501.</title>
        <authorList>
            <person name="Oh H.M."/>
            <person name="Giovannoni S.J."/>
            <person name="Lee K."/>
            <person name="Ferriera S."/>
            <person name="Johnson J."/>
            <person name="Cho J.C."/>
        </authorList>
    </citation>
    <scope>NUCLEOTIDE SEQUENCE [LARGE SCALE GENOMIC DNA]</scope>
    <source>
        <strain evidence="2">ATCC BAA-864 / HTCC2501 / KCTC 12146</strain>
    </source>
</reference>
<organism evidence="1 2">
    <name type="scientific">Robiginitalea biformata (strain ATCC BAA-864 / DSM 15991 / KCTC 12146 / HTCC2501)</name>
    <dbReference type="NCBI Taxonomy" id="313596"/>
    <lineage>
        <taxon>Bacteria</taxon>
        <taxon>Pseudomonadati</taxon>
        <taxon>Bacteroidota</taxon>
        <taxon>Flavobacteriia</taxon>
        <taxon>Flavobacteriales</taxon>
        <taxon>Flavobacteriaceae</taxon>
        <taxon>Robiginitalea</taxon>
    </lineage>
</organism>
<dbReference type="OrthoDB" id="7060517at2"/>
<proteinExistence type="predicted"/>